<evidence type="ECO:0000313" key="4">
    <source>
        <dbReference type="Proteomes" id="UP000029500"/>
    </source>
</evidence>
<dbReference type="CDD" id="cd18785">
    <property type="entry name" value="SF2_C"/>
    <property type="match status" value="1"/>
</dbReference>
<evidence type="ECO:0000256" key="1">
    <source>
        <dbReference type="SAM" id="MobiDB-lite"/>
    </source>
</evidence>
<feature type="domain" description="Helicase ATP-binding" evidence="2">
    <location>
        <begin position="461"/>
        <end position="611"/>
    </location>
</feature>
<dbReference type="InterPro" id="IPR054347">
    <property type="entry name" value="TOTE_primase"/>
</dbReference>
<keyword evidence="3" id="KW-0378">Hydrolase</keyword>
<dbReference type="GO" id="GO:0003677">
    <property type="term" value="F:DNA binding"/>
    <property type="evidence" value="ECO:0007669"/>
    <property type="project" value="InterPro"/>
</dbReference>
<accession>A0A089LY09</accession>
<dbReference type="InterPro" id="IPR006935">
    <property type="entry name" value="Helicase/UvrB_N"/>
</dbReference>
<dbReference type="SMART" id="SM00487">
    <property type="entry name" value="DEXDc"/>
    <property type="match status" value="1"/>
</dbReference>
<dbReference type="InterPro" id="IPR014001">
    <property type="entry name" value="Helicase_ATP-bd"/>
</dbReference>
<reference evidence="3 4" key="1">
    <citation type="submission" date="2014-08" db="EMBL/GenBank/DDBJ databases">
        <title>Comparative genomics of the Paenibacillus odorifer group.</title>
        <authorList>
            <person name="den Bakker H.C."/>
            <person name="Tsai Y.-C."/>
            <person name="Martin N."/>
            <person name="Korlach J."/>
            <person name="Wiedmann M."/>
        </authorList>
    </citation>
    <scope>NUCLEOTIDE SEQUENCE [LARGE SCALE GENOMIC DNA]</scope>
    <source>
        <strain evidence="3 4">DSM 15220</strain>
    </source>
</reference>
<keyword evidence="3" id="KW-0255">Endonuclease</keyword>
<dbReference type="eggNOG" id="COG1061">
    <property type="taxonomic scope" value="Bacteria"/>
</dbReference>
<dbReference type="CDD" id="cd17926">
    <property type="entry name" value="DEXHc_RE"/>
    <property type="match status" value="1"/>
</dbReference>
<keyword evidence="3" id="KW-0540">Nuclease</keyword>
<feature type="compositionally biased region" description="Polar residues" evidence="1">
    <location>
        <begin position="37"/>
        <end position="52"/>
    </location>
</feature>
<dbReference type="PANTHER" id="PTHR47396:SF1">
    <property type="entry name" value="ATP-DEPENDENT HELICASE IRC3-RELATED"/>
    <property type="match status" value="1"/>
</dbReference>
<dbReference type="InterPro" id="IPR027417">
    <property type="entry name" value="P-loop_NTPase"/>
</dbReference>
<dbReference type="GO" id="GO:0005524">
    <property type="term" value="F:ATP binding"/>
    <property type="evidence" value="ECO:0007669"/>
    <property type="project" value="InterPro"/>
</dbReference>
<evidence type="ECO:0000313" key="3">
    <source>
        <dbReference type="EMBL" id="AIQ66381.1"/>
    </source>
</evidence>
<dbReference type="Pfam" id="PF04851">
    <property type="entry name" value="ResIII"/>
    <property type="match status" value="1"/>
</dbReference>
<dbReference type="GO" id="GO:0016787">
    <property type="term" value="F:hydrolase activity"/>
    <property type="evidence" value="ECO:0007669"/>
    <property type="project" value="InterPro"/>
</dbReference>
<organism evidence="3 4">
    <name type="scientific">Paenibacillus graminis</name>
    <dbReference type="NCBI Taxonomy" id="189425"/>
    <lineage>
        <taxon>Bacteria</taxon>
        <taxon>Bacillati</taxon>
        <taxon>Bacillota</taxon>
        <taxon>Bacilli</taxon>
        <taxon>Bacillales</taxon>
        <taxon>Paenibacillaceae</taxon>
        <taxon>Paenibacillus</taxon>
    </lineage>
</organism>
<dbReference type="Proteomes" id="UP000029500">
    <property type="component" value="Chromosome"/>
</dbReference>
<feature type="region of interest" description="Disordered" evidence="1">
    <location>
        <begin position="33"/>
        <end position="63"/>
    </location>
</feature>
<dbReference type="Pfam" id="PF22548">
    <property type="entry name" value="AEP-TOTE"/>
    <property type="match status" value="1"/>
</dbReference>
<name>A0A089LY09_9BACL</name>
<dbReference type="KEGG" id="pgm:PGRAT_00970"/>
<dbReference type="Gene3D" id="3.40.50.300">
    <property type="entry name" value="P-loop containing nucleotide triphosphate hydrolases"/>
    <property type="match status" value="2"/>
</dbReference>
<dbReference type="HOGENOM" id="CLU_011771_1_0_9"/>
<dbReference type="RefSeq" id="WP_025708163.1">
    <property type="nucleotide sequence ID" value="NZ_CP009287.1"/>
</dbReference>
<dbReference type="PROSITE" id="PS51192">
    <property type="entry name" value="HELICASE_ATP_BIND_1"/>
    <property type="match status" value="1"/>
</dbReference>
<keyword evidence="4" id="KW-1185">Reference proteome</keyword>
<dbReference type="AlphaFoldDB" id="A0A089LY09"/>
<dbReference type="InterPro" id="IPR050742">
    <property type="entry name" value="Helicase_Restrict-Modif_Enz"/>
</dbReference>
<protein>
    <submittedName>
        <fullName evidence="3">Restriction endonuclease subunit R</fullName>
    </submittedName>
</protein>
<dbReference type="GO" id="GO:0004519">
    <property type="term" value="F:endonuclease activity"/>
    <property type="evidence" value="ECO:0007669"/>
    <property type="project" value="UniProtKB-KW"/>
</dbReference>
<dbReference type="OrthoDB" id="9802848at2"/>
<evidence type="ECO:0000259" key="2">
    <source>
        <dbReference type="PROSITE" id="PS51192"/>
    </source>
</evidence>
<gene>
    <name evidence="3" type="ORF">PGRAT_00970</name>
</gene>
<dbReference type="eggNOG" id="COG4951">
    <property type="taxonomic scope" value="Bacteria"/>
</dbReference>
<dbReference type="GO" id="GO:0005829">
    <property type="term" value="C:cytosol"/>
    <property type="evidence" value="ECO:0007669"/>
    <property type="project" value="TreeGrafter"/>
</dbReference>
<proteinExistence type="predicted"/>
<sequence length="814" mass="91779">MDNIEDKYNAALAHIEELKLEVTRLRSLLGLLDDDNTTSTNEQMTPYSTSPAKESKETTVGDSNVHQYSTVEEKLALYKSYFRGREDVYPIRWSNKQGKSGYSPACANEWTSVCEKPRVKCSVCKYQSFMPLTSEVLSAHLDARQDRTVGIYPMLPDETCWFLAMDFDKHDWKQDVTAVIELCKSHEIPALLERSRSGNGGHIWIFFSQNIETATARKFGMTLLSLTMNNRYQIGMESYDRLFPNQDTLPKGGFGNLIALPLQGGPRKQGNSVFVNERFEPYADQWGTLSELGKMGEDQVKQFIYKYAERGLFTNDSITAGSDQEADGLTLLQENQTQAAEVLMESLPAEIQVLYSDRLYILKSGLPSSAIHALIKLASFSNPDFYKAQAMRLSTYGKPRVISCAEDRENYVVLPRGCLPDLLSFFEHNQVKVSLKDQRSSGTSIEAEFTGTLTTLQDTAARAILNRDIGVLSAATAFGKTVIAASIIASRKTNTLILVHRRELMEQWQERLHTFLEVPKQAIGLIGGGKNKRTGIIDIAVIQSLNYKGNVKPFVSEYGQVIVDECHHVSAYSFEQVLREVKAKYVFGLTATPKRQDGQEAIVRFQLGPVLLKVDAKTLSSSRGFSLRVVPRYTHFQIKPGELVSGIQDIYQQLVDNEERNTLIFDDLLTCLDEGRSPLLLVERTAHAEYFAERLHGFAKNVIVLRGRMGKRQREALRAQIASIPDDQERVVIATGKLIGEGFDDARLDTLFLVHPISWTGTLQQYAGRLHRSHVNKEEVKIYDYIDLQVPMLMAMFKKRVKGYRKMGYKGAEL</sequence>
<dbReference type="STRING" id="189425.PGRAT_00970"/>
<dbReference type="PANTHER" id="PTHR47396">
    <property type="entry name" value="TYPE I RESTRICTION ENZYME ECOKI R PROTEIN"/>
    <property type="match status" value="1"/>
</dbReference>
<dbReference type="EMBL" id="CP009287">
    <property type="protein sequence ID" value="AIQ66381.1"/>
    <property type="molecule type" value="Genomic_DNA"/>
</dbReference>
<dbReference type="SUPFAM" id="SSF52540">
    <property type="entry name" value="P-loop containing nucleoside triphosphate hydrolases"/>
    <property type="match status" value="2"/>
</dbReference>